<name>H2AUR9_KAZAF</name>
<dbReference type="InParanoid" id="H2AUR9"/>
<proteinExistence type="predicted"/>
<evidence type="ECO:0000256" key="1">
    <source>
        <dbReference type="SAM" id="MobiDB-lite"/>
    </source>
</evidence>
<dbReference type="eggNOG" id="ENOG502S49U">
    <property type="taxonomic scope" value="Eukaryota"/>
</dbReference>
<evidence type="ECO:0000313" key="3">
    <source>
        <dbReference type="Proteomes" id="UP000005220"/>
    </source>
</evidence>
<gene>
    <name evidence="2" type="primary">KAFR0D04710</name>
    <name evidence="2" type="ORF">KAFR_0D04710</name>
</gene>
<protein>
    <submittedName>
        <fullName evidence="2">Uncharacterized protein</fullName>
    </submittedName>
</protein>
<dbReference type="AlphaFoldDB" id="H2AUR9"/>
<dbReference type="Proteomes" id="UP000005220">
    <property type="component" value="Chromosome 4"/>
</dbReference>
<evidence type="ECO:0000313" key="2">
    <source>
        <dbReference type="EMBL" id="CCF58119.1"/>
    </source>
</evidence>
<dbReference type="RefSeq" id="XP_003957254.1">
    <property type="nucleotide sequence ID" value="XM_003957205.1"/>
</dbReference>
<reference evidence="2 3" key="1">
    <citation type="journal article" date="2011" name="Proc. Natl. Acad. Sci. U.S.A.">
        <title>Evolutionary erosion of yeast sex chromosomes by mating-type switching accidents.</title>
        <authorList>
            <person name="Gordon J.L."/>
            <person name="Armisen D."/>
            <person name="Proux-Wera E."/>
            <person name="Oheigeartaigh S.S."/>
            <person name="Byrne K.P."/>
            <person name="Wolfe K.H."/>
        </authorList>
    </citation>
    <scope>NUCLEOTIDE SEQUENCE [LARGE SCALE GENOMIC DNA]</scope>
    <source>
        <strain evidence="3">ATCC 22294 / BCRC 22015 / CBS 2517 / CECT 1963 / NBRC 1671 / NRRL Y-8276</strain>
    </source>
</reference>
<dbReference type="OrthoDB" id="4070512at2759"/>
<sequence length="318" mass="37034">MSRLPKMSIKEEVEPCELHEVIRCAVCREQSQEKAQRELKRSISHNAVNNLRNRKSYSNLQRRYSQGSIYSTASTDFKVDPASELPSDEDISSKMGILWELLPDETKTAYIRHTVLTKTSGKRDSENTYSDRLKYSHHESPLQSRSSMGKKEQLLKLLVDQLYEEVFDIRDEPTKYAPEQSINMNRLMRADEPMTQAHSPLEEIKLWRDSQIISEKIEELNGLIKRFQQFSPVQTPTKEDNTKVFNPSQQVKQVDRSKLIFPPKGEKKEGFLTSMAKKFARKWKHKKRPAALSLYREPNPDIRYVMRSPVSTNNRPCS</sequence>
<dbReference type="HOGENOM" id="CLU_776315_0_0_1"/>
<dbReference type="KEGG" id="kaf:KAFR_0D04710"/>
<dbReference type="EMBL" id="HE650824">
    <property type="protein sequence ID" value="CCF58119.1"/>
    <property type="molecule type" value="Genomic_DNA"/>
</dbReference>
<organism evidence="2 3">
    <name type="scientific">Kazachstania africana (strain ATCC 22294 / BCRC 22015 / CBS 2517 / CECT 1963 / NBRC 1671 / NRRL Y-8276)</name>
    <name type="common">Yeast</name>
    <name type="synonym">Kluyveromyces africanus</name>
    <dbReference type="NCBI Taxonomy" id="1071382"/>
    <lineage>
        <taxon>Eukaryota</taxon>
        <taxon>Fungi</taxon>
        <taxon>Dikarya</taxon>
        <taxon>Ascomycota</taxon>
        <taxon>Saccharomycotina</taxon>
        <taxon>Saccharomycetes</taxon>
        <taxon>Saccharomycetales</taxon>
        <taxon>Saccharomycetaceae</taxon>
        <taxon>Kazachstania</taxon>
    </lineage>
</organism>
<keyword evidence="3" id="KW-1185">Reference proteome</keyword>
<feature type="region of interest" description="Disordered" evidence="1">
    <location>
        <begin position="119"/>
        <end position="148"/>
    </location>
</feature>
<feature type="compositionally biased region" description="Basic and acidic residues" evidence="1">
    <location>
        <begin position="121"/>
        <end position="140"/>
    </location>
</feature>
<accession>H2AUR9</accession>
<dbReference type="GeneID" id="13882522"/>